<evidence type="ECO:0000256" key="1">
    <source>
        <dbReference type="ARBA" id="ARBA00022737"/>
    </source>
</evidence>
<dbReference type="PROSITE" id="PS50102">
    <property type="entry name" value="RRM"/>
    <property type="match status" value="1"/>
</dbReference>
<dbReference type="Pfam" id="PF00076">
    <property type="entry name" value="RRM_1"/>
    <property type="match status" value="1"/>
</dbReference>
<dbReference type="InterPro" id="IPR007201">
    <property type="entry name" value="Mei2-like_Rrm_C"/>
</dbReference>
<dbReference type="GO" id="GO:0003723">
    <property type="term" value="F:RNA binding"/>
    <property type="evidence" value="ECO:0007669"/>
    <property type="project" value="UniProtKB-UniRule"/>
</dbReference>
<feature type="domain" description="RRM" evidence="5">
    <location>
        <begin position="120"/>
        <end position="193"/>
    </location>
</feature>
<evidence type="ECO:0000256" key="2">
    <source>
        <dbReference type="ARBA" id="ARBA00022884"/>
    </source>
</evidence>
<keyword evidence="3" id="KW-0469">Meiosis</keyword>
<dbReference type="InterPro" id="IPR034453">
    <property type="entry name" value="MEI2-like_RRM1"/>
</dbReference>
<organism evidence="6 7">
    <name type="scientific">Tagetes erecta</name>
    <name type="common">African marigold</name>
    <dbReference type="NCBI Taxonomy" id="13708"/>
    <lineage>
        <taxon>Eukaryota</taxon>
        <taxon>Viridiplantae</taxon>
        <taxon>Streptophyta</taxon>
        <taxon>Embryophyta</taxon>
        <taxon>Tracheophyta</taxon>
        <taxon>Spermatophyta</taxon>
        <taxon>Magnoliopsida</taxon>
        <taxon>eudicotyledons</taxon>
        <taxon>Gunneridae</taxon>
        <taxon>Pentapetalae</taxon>
        <taxon>asterids</taxon>
        <taxon>campanulids</taxon>
        <taxon>Asterales</taxon>
        <taxon>Asteraceae</taxon>
        <taxon>Asteroideae</taxon>
        <taxon>Heliantheae alliance</taxon>
        <taxon>Tageteae</taxon>
        <taxon>Tagetes</taxon>
    </lineage>
</organism>
<evidence type="ECO:0000259" key="5">
    <source>
        <dbReference type="PROSITE" id="PS50102"/>
    </source>
</evidence>
<name>A0AAD8L778_TARER</name>
<evidence type="ECO:0000313" key="6">
    <source>
        <dbReference type="EMBL" id="KAK1433976.1"/>
    </source>
</evidence>
<keyword evidence="2 4" id="KW-0694">RNA-binding</keyword>
<sequence length="673" mass="75455">MPVAVKDQQEHVAKSTLKADTHVTCLEEKGSLICTKQSHTIESLLPDEEDLFSGVLDELGCTATANGDDEDFDLFSSNGGMELEGNSKLYFSHQKFLTAEGLNSDQSSSDYLVSSERPSRTLLVKNVDKGVEDSKLRALFEQHGHIQTFYTICRCQGFVIVSYYDIRAATIAFSKLQNKPLEKEKLHIHYLNPKDTSRQYLDQANLEVFSYDASLSNDKLHQLFGSFGEIEEICGTANHRHIKFYDIRATEAAINGLSTSSMLHGIKLEVNYPKRAESLMQQFAHGLMQGQLRSCQNPNSNSLPHVVTSCIKDEYVYGAHSPLQANFCFTNSFPSTIELSSTHNQFGHMTHYSTDQAFHPQSLPVNCNSVVTYGSLNSDTLGFTPETHDKLLPTFGSYGPPMEHMFGGSSRVAMSALSGHHHVLNCSNSFQNHHLNPVIWSYSPPFNNDGVCAHTTSNPKKCSFSKPKGRARRTSHGRHETVSCHADEKKFELDIERVLRGDDSRTTLMIKNIPNKYSSAMLLAAINEHNQGTYDFLYLPLDFKNKCNMGYAFINMTDPLQIVPFHKTFHGKKWEKFHSGKVAYLAYARIQGKAALIAHFQESSLLNEDKCCHPILFTTDGPNAGNQEPFPLGPNIQSRRHKNRCNTHKVNASQEMLSTSLTGESYYHLKNTI</sequence>
<gene>
    <name evidence="6" type="ORF">QVD17_10894</name>
</gene>
<evidence type="ECO:0000256" key="4">
    <source>
        <dbReference type="PROSITE-ProRule" id="PRU00176"/>
    </source>
</evidence>
<protein>
    <recommendedName>
        <fullName evidence="5">RRM domain-containing protein</fullName>
    </recommendedName>
</protein>
<dbReference type="InterPro" id="IPR012677">
    <property type="entry name" value="Nucleotide-bd_a/b_plait_sf"/>
</dbReference>
<dbReference type="CDD" id="cd12524">
    <property type="entry name" value="RRM1_MEI2_like"/>
    <property type="match status" value="1"/>
</dbReference>
<keyword evidence="1" id="KW-0677">Repeat</keyword>
<dbReference type="Proteomes" id="UP001229421">
    <property type="component" value="Unassembled WGS sequence"/>
</dbReference>
<dbReference type="InterPro" id="IPR000504">
    <property type="entry name" value="RRM_dom"/>
</dbReference>
<dbReference type="InterPro" id="IPR035979">
    <property type="entry name" value="RBD_domain_sf"/>
</dbReference>
<evidence type="ECO:0000313" key="7">
    <source>
        <dbReference type="Proteomes" id="UP001229421"/>
    </source>
</evidence>
<comment type="caution">
    <text evidence="6">The sequence shown here is derived from an EMBL/GenBank/DDBJ whole genome shotgun (WGS) entry which is preliminary data.</text>
</comment>
<dbReference type="SUPFAM" id="SSF54928">
    <property type="entry name" value="RNA-binding domain, RBD"/>
    <property type="match status" value="2"/>
</dbReference>
<dbReference type="GO" id="GO:0051321">
    <property type="term" value="P:meiotic cell cycle"/>
    <property type="evidence" value="ECO:0007669"/>
    <property type="project" value="UniProtKB-KW"/>
</dbReference>
<keyword evidence="7" id="KW-1185">Reference proteome</keyword>
<proteinExistence type="predicted"/>
<evidence type="ECO:0000256" key="3">
    <source>
        <dbReference type="ARBA" id="ARBA00023254"/>
    </source>
</evidence>
<dbReference type="SMART" id="SM00360">
    <property type="entry name" value="RRM"/>
    <property type="match status" value="3"/>
</dbReference>
<dbReference type="EMBL" id="JAUHHV010000002">
    <property type="protein sequence ID" value="KAK1433976.1"/>
    <property type="molecule type" value="Genomic_DNA"/>
</dbReference>
<accession>A0AAD8L778</accession>
<dbReference type="InterPro" id="IPR034454">
    <property type="entry name" value="MEI2-like_RRM3"/>
</dbReference>
<dbReference type="Gene3D" id="3.30.70.330">
    <property type="match status" value="2"/>
</dbReference>
<dbReference type="CDD" id="cd12531">
    <property type="entry name" value="RRM3_MEI2_like"/>
    <property type="match status" value="1"/>
</dbReference>
<reference evidence="6" key="1">
    <citation type="journal article" date="2023" name="bioRxiv">
        <title>Improved chromosome-level genome assembly for marigold (Tagetes erecta).</title>
        <authorList>
            <person name="Jiang F."/>
            <person name="Yuan L."/>
            <person name="Wang S."/>
            <person name="Wang H."/>
            <person name="Xu D."/>
            <person name="Wang A."/>
            <person name="Fan W."/>
        </authorList>
    </citation>
    <scope>NUCLEOTIDE SEQUENCE</scope>
    <source>
        <strain evidence="6">WSJ</strain>
        <tissue evidence="6">Leaf</tissue>
    </source>
</reference>
<dbReference type="Pfam" id="PF04059">
    <property type="entry name" value="RRM_2"/>
    <property type="match status" value="1"/>
</dbReference>
<dbReference type="AlphaFoldDB" id="A0AAD8L778"/>
<dbReference type="PANTHER" id="PTHR23189">
    <property type="entry name" value="RNA RECOGNITION MOTIF-CONTAINING"/>
    <property type="match status" value="1"/>
</dbReference>